<dbReference type="InterPro" id="IPR007627">
    <property type="entry name" value="RNA_pol_sigma70_r2"/>
</dbReference>
<dbReference type="CDD" id="cd06171">
    <property type="entry name" value="Sigma70_r4"/>
    <property type="match status" value="1"/>
</dbReference>
<dbReference type="GO" id="GO:0006352">
    <property type="term" value="P:DNA-templated transcription initiation"/>
    <property type="evidence" value="ECO:0007669"/>
    <property type="project" value="InterPro"/>
</dbReference>
<dbReference type="InterPro" id="IPR013324">
    <property type="entry name" value="RNA_pol_sigma_r3/r4-like"/>
</dbReference>
<sequence length="216" mass="24830">MTRLGGFFLFHKKKCPSLVTIAQTFGTRCKPTPTPYPVETRSDEELMAAVQADDLDQVVPLFERYQGPLFNFLYRLTNDYEASQDLTQTVFERLLKYRASYRPGQPFRAWAYQLARNAHTDHWQRRQYLRTTDVVEVERQGALGGAAFRHTAAVDREQDLHEAMALLSPAQHEILVLHRFQGFSYEEIAEMLGCTAGAAKVKAHRALQALRTIYFD</sequence>
<dbReference type="EMBL" id="FWWW01000049">
    <property type="protein sequence ID" value="SMB88121.1"/>
    <property type="molecule type" value="Genomic_DNA"/>
</dbReference>
<gene>
    <name evidence="8" type="ORF">SAMN00120144_1166</name>
</gene>
<protein>
    <submittedName>
        <fullName evidence="8">RNA polymerase, sigma-24 subunit, ECF subfamily</fullName>
    </submittedName>
</protein>
<dbReference type="PANTHER" id="PTHR43133:SF8">
    <property type="entry name" value="RNA POLYMERASE SIGMA FACTOR HI_1459-RELATED"/>
    <property type="match status" value="1"/>
</dbReference>
<dbReference type="GO" id="GO:0003677">
    <property type="term" value="F:DNA binding"/>
    <property type="evidence" value="ECO:0007669"/>
    <property type="project" value="UniProtKB-KW"/>
</dbReference>
<accession>A0A1W1V522</accession>
<proteinExistence type="inferred from homology"/>
<dbReference type="Proteomes" id="UP000192266">
    <property type="component" value="Unassembled WGS sequence"/>
</dbReference>
<dbReference type="InterPro" id="IPR039425">
    <property type="entry name" value="RNA_pol_sigma-70-like"/>
</dbReference>
<name>A0A1W1V522_9BACT</name>
<keyword evidence="2" id="KW-0805">Transcription regulation</keyword>
<evidence type="ECO:0000256" key="2">
    <source>
        <dbReference type="ARBA" id="ARBA00023015"/>
    </source>
</evidence>
<dbReference type="Pfam" id="PF08281">
    <property type="entry name" value="Sigma70_r4_2"/>
    <property type="match status" value="1"/>
</dbReference>
<evidence type="ECO:0000256" key="5">
    <source>
        <dbReference type="ARBA" id="ARBA00023163"/>
    </source>
</evidence>
<evidence type="ECO:0000313" key="9">
    <source>
        <dbReference type="Proteomes" id="UP000192266"/>
    </source>
</evidence>
<comment type="similarity">
    <text evidence="1">Belongs to the sigma-70 factor family. ECF subfamily.</text>
</comment>
<keyword evidence="9" id="KW-1185">Reference proteome</keyword>
<keyword evidence="5" id="KW-0804">Transcription</keyword>
<dbReference type="InterPro" id="IPR014284">
    <property type="entry name" value="RNA_pol_sigma-70_dom"/>
</dbReference>
<dbReference type="SUPFAM" id="SSF88946">
    <property type="entry name" value="Sigma2 domain of RNA polymerase sigma factors"/>
    <property type="match status" value="1"/>
</dbReference>
<dbReference type="NCBIfam" id="TIGR02937">
    <property type="entry name" value="sigma70-ECF"/>
    <property type="match status" value="1"/>
</dbReference>
<evidence type="ECO:0000256" key="3">
    <source>
        <dbReference type="ARBA" id="ARBA00023082"/>
    </source>
</evidence>
<dbReference type="AlphaFoldDB" id="A0A1W1V522"/>
<dbReference type="InterPro" id="IPR036388">
    <property type="entry name" value="WH-like_DNA-bd_sf"/>
</dbReference>
<dbReference type="InterPro" id="IPR013249">
    <property type="entry name" value="RNA_pol_sigma70_r4_t2"/>
</dbReference>
<evidence type="ECO:0000259" key="6">
    <source>
        <dbReference type="Pfam" id="PF04542"/>
    </source>
</evidence>
<dbReference type="Gene3D" id="1.10.1740.10">
    <property type="match status" value="1"/>
</dbReference>
<evidence type="ECO:0000259" key="7">
    <source>
        <dbReference type="Pfam" id="PF08281"/>
    </source>
</evidence>
<evidence type="ECO:0000256" key="1">
    <source>
        <dbReference type="ARBA" id="ARBA00010641"/>
    </source>
</evidence>
<dbReference type="GO" id="GO:0016987">
    <property type="term" value="F:sigma factor activity"/>
    <property type="evidence" value="ECO:0007669"/>
    <property type="project" value="UniProtKB-KW"/>
</dbReference>
<feature type="domain" description="RNA polymerase sigma-70 region 2" evidence="6">
    <location>
        <begin position="61"/>
        <end position="127"/>
    </location>
</feature>
<keyword evidence="4" id="KW-0238">DNA-binding</keyword>
<organism evidence="8 9">
    <name type="scientific">Hymenobacter roseosalivarius DSM 11622</name>
    <dbReference type="NCBI Taxonomy" id="645990"/>
    <lineage>
        <taxon>Bacteria</taxon>
        <taxon>Pseudomonadati</taxon>
        <taxon>Bacteroidota</taxon>
        <taxon>Cytophagia</taxon>
        <taxon>Cytophagales</taxon>
        <taxon>Hymenobacteraceae</taxon>
        <taxon>Hymenobacter</taxon>
    </lineage>
</organism>
<reference evidence="8 9" key="1">
    <citation type="submission" date="2017-04" db="EMBL/GenBank/DDBJ databases">
        <authorList>
            <person name="Afonso C.L."/>
            <person name="Miller P.J."/>
            <person name="Scott M.A."/>
            <person name="Spackman E."/>
            <person name="Goraichik I."/>
            <person name="Dimitrov K.M."/>
            <person name="Suarez D.L."/>
            <person name="Swayne D.E."/>
        </authorList>
    </citation>
    <scope>NUCLEOTIDE SEQUENCE [LARGE SCALE GENOMIC DNA]</scope>
    <source>
        <strain evidence="8 9">DSM 11622</strain>
    </source>
</reference>
<dbReference type="PANTHER" id="PTHR43133">
    <property type="entry name" value="RNA POLYMERASE ECF-TYPE SIGMA FACTO"/>
    <property type="match status" value="1"/>
</dbReference>
<evidence type="ECO:0000313" key="8">
    <source>
        <dbReference type="EMBL" id="SMB88121.1"/>
    </source>
</evidence>
<dbReference type="STRING" id="645990.SAMN00120144_1166"/>
<evidence type="ECO:0000256" key="4">
    <source>
        <dbReference type="ARBA" id="ARBA00023125"/>
    </source>
</evidence>
<feature type="domain" description="RNA polymerase sigma factor 70 region 4 type 2" evidence="7">
    <location>
        <begin position="158"/>
        <end position="210"/>
    </location>
</feature>
<keyword evidence="3" id="KW-0731">Sigma factor</keyword>
<dbReference type="SUPFAM" id="SSF88659">
    <property type="entry name" value="Sigma3 and sigma4 domains of RNA polymerase sigma factors"/>
    <property type="match status" value="1"/>
</dbReference>
<dbReference type="InterPro" id="IPR013325">
    <property type="entry name" value="RNA_pol_sigma_r2"/>
</dbReference>
<dbReference type="Gene3D" id="1.10.10.10">
    <property type="entry name" value="Winged helix-like DNA-binding domain superfamily/Winged helix DNA-binding domain"/>
    <property type="match status" value="1"/>
</dbReference>
<dbReference type="Pfam" id="PF04542">
    <property type="entry name" value="Sigma70_r2"/>
    <property type="match status" value="1"/>
</dbReference>